<dbReference type="InterPro" id="IPR041118">
    <property type="entry name" value="Rx_N"/>
</dbReference>
<dbReference type="Pfam" id="PF18052">
    <property type="entry name" value="Rx_N"/>
    <property type="match status" value="1"/>
</dbReference>
<evidence type="ECO:0000256" key="3">
    <source>
        <dbReference type="ARBA" id="ARBA00022737"/>
    </source>
</evidence>
<dbReference type="Gene3D" id="1.10.8.430">
    <property type="entry name" value="Helical domain of apoptotic protease-activating factors"/>
    <property type="match status" value="1"/>
</dbReference>
<dbReference type="InterPro" id="IPR002182">
    <property type="entry name" value="NB-ARC"/>
</dbReference>
<keyword evidence="5" id="KW-0611">Plant defense</keyword>
<dbReference type="InterPro" id="IPR038005">
    <property type="entry name" value="RX-like_CC"/>
</dbReference>
<feature type="domain" description="NB-ARC" evidence="8">
    <location>
        <begin position="190"/>
        <end position="341"/>
    </location>
</feature>
<keyword evidence="6 7" id="KW-0175">Coiled coil</keyword>
<dbReference type="GO" id="GO:0043531">
    <property type="term" value="F:ADP binding"/>
    <property type="evidence" value="ECO:0007669"/>
    <property type="project" value="InterPro"/>
</dbReference>
<dbReference type="CDD" id="cd14798">
    <property type="entry name" value="RX-CC_like"/>
    <property type="match status" value="1"/>
</dbReference>
<dbReference type="InterPro" id="IPR027417">
    <property type="entry name" value="P-loop_NTPase"/>
</dbReference>
<dbReference type="Pfam" id="PF23598">
    <property type="entry name" value="LRR_14"/>
    <property type="match status" value="1"/>
</dbReference>
<accession>A0A2S3IFT8</accession>
<keyword evidence="3" id="KW-0677">Repeat</keyword>
<evidence type="ECO:0000313" key="12">
    <source>
        <dbReference type="EMBL" id="PAN43801.1"/>
    </source>
</evidence>
<evidence type="ECO:0000256" key="1">
    <source>
        <dbReference type="ARBA" id="ARBA00008894"/>
    </source>
</evidence>
<evidence type="ECO:0000256" key="6">
    <source>
        <dbReference type="ARBA" id="ARBA00023054"/>
    </source>
</evidence>
<dbReference type="Gene3D" id="1.10.10.10">
    <property type="entry name" value="Winged helix-like DNA-binding domain superfamily/Winged helix DNA-binding domain"/>
    <property type="match status" value="1"/>
</dbReference>
<dbReference type="SUPFAM" id="SSF52058">
    <property type="entry name" value="L domain-like"/>
    <property type="match status" value="1"/>
</dbReference>
<dbReference type="InterPro" id="IPR032675">
    <property type="entry name" value="LRR_dom_sf"/>
</dbReference>
<reference evidence="12" key="1">
    <citation type="submission" date="2018-04" db="EMBL/GenBank/DDBJ databases">
        <title>WGS assembly of Panicum hallii.</title>
        <authorList>
            <person name="Lovell J."/>
            <person name="Jenkins J."/>
            <person name="Lowry D."/>
            <person name="Mamidi S."/>
            <person name="Sreedasyam A."/>
            <person name="Weng X."/>
            <person name="Barry K."/>
            <person name="Bonette J."/>
            <person name="Campitelli B."/>
            <person name="Daum C."/>
            <person name="Gordon S."/>
            <person name="Gould B."/>
            <person name="Lipzen A."/>
            <person name="Macqueen A."/>
            <person name="Palacio-Mejia J."/>
            <person name="Plott C."/>
            <person name="Shakirov E."/>
            <person name="Shu S."/>
            <person name="Yoshinaga Y."/>
            <person name="Zane M."/>
            <person name="Rokhsar D."/>
            <person name="Grimwood J."/>
            <person name="Schmutz J."/>
            <person name="Juenger T."/>
        </authorList>
    </citation>
    <scope>NUCLEOTIDE SEQUENCE [LARGE SCALE GENOMIC DNA]</scope>
    <source>
        <strain evidence="12">FIL2</strain>
    </source>
</reference>
<evidence type="ECO:0000259" key="9">
    <source>
        <dbReference type="Pfam" id="PF18052"/>
    </source>
</evidence>
<dbReference type="InterPro" id="IPR058922">
    <property type="entry name" value="WHD_DRP"/>
</dbReference>
<dbReference type="GO" id="GO:0009626">
    <property type="term" value="P:plant-type hypersensitive response"/>
    <property type="evidence" value="ECO:0007669"/>
    <property type="project" value="UniProtKB-ARBA"/>
</dbReference>
<evidence type="ECO:0008006" key="13">
    <source>
        <dbReference type="Google" id="ProtNLM"/>
    </source>
</evidence>
<gene>
    <name evidence="12" type="ORF">PAHAL_8G264300</name>
</gene>
<evidence type="ECO:0000256" key="7">
    <source>
        <dbReference type="SAM" id="Coils"/>
    </source>
</evidence>
<keyword evidence="4" id="KW-0547">Nucleotide-binding</keyword>
<feature type="domain" description="Disease resistance R13L4/SHOC-2-like LRR" evidence="11">
    <location>
        <begin position="545"/>
        <end position="914"/>
    </location>
</feature>
<dbReference type="InterPro" id="IPR055414">
    <property type="entry name" value="LRR_R13L4/SHOC2-like"/>
</dbReference>
<dbReference type="Gene3D" id="3.40.50.300">
    <property type="entry name" value="P-loop containing nucleotide triphosphate hydrolases"/>
    <property type="match status" value="1"/>
</dbReference>
<dbReference type="AlphaFoldDB" id="A0A2S3IFT8"/>
<dbReference type="InterPro" id="IPR036388">
    <property type="entry name" value="WH-like_DNA-bd_sf"/>
</dbReference>
<evidence type="ECO:0000259" key="8">
    <source>
        <dbReference type="Pfam" id="PF00931"/>
    </source>
</evidence>
<proteinExistence type="inferred from homology"/>
<protein>
    <recommendedName>
        <fullName evidence="13">AAA+ ATPase domain-containing protein</fullName>
    </recommendedName>
</protein>
<name>A0A2S3IFT8_9POAL</name>
<organism evidence="12">
    <name type="scientific">Panicum hallii</name>
    <dbReference type="NCBI Taxonomy" id="206008"/>
    <lineage>
        <taxon>Eukaryota</taxon>
        <taxon>Viridiplantae</taxon>
        <taxon>Streptophyta</taxon>
        <taxon>Embryophyta</taxon>
        <taxon>Tracheophyta</taxon>
        <taxon>Spermatophyta</taxon>
        <taxon>Magnoliopsida</taxon>
        <taxon>Liliopsida</taxon>
        <taxon>Poales</taxon>
        <taxon>Poaceae</taxon>
        <taxon>PACMAD clade</taxon>
        <taxon>Panicoideae</taxon>
        <taxon>Panicodae</taxon>
        <taxon>Paniceae</taxon>
        <taxon>Panicinae</taxon>
        <taxon>Panicum</taxon>
        <taxon>Panicum sect. Panicum</taxon>
    </lineage>
</organism>
<dbReference type="Gene3D" id="1.20.5.4130">
    <property type="match status" value="1"/>
</dbReference>
<dbReference type="Pfam" id="PF23559">
    <property type="entry name" value="WHD_DRP"/>
    <property type="match status" value="1"/>
</dbReference>
<evidence type="ECO:0000259" key="10">
    <source>
        <dbReference type="Pfam" id="PF23559"/>
    </source>
</evidence>
<dbReference type="InterPro" id="IPR042197">
    <property type="entry name" value="Apaf_helical"/>
</dbReference>
<dbReference type="PANTHER" id="PTHR23155:SF1116">
    <property type="entry name" value="OS12G0273300 PROTEIN"/>
    <property type="match status" value="1"/>
</dbReference>
<dbReference type="SUPFAM" id="SSF52540">
    <property type="entry name" value="P-loop containing nucleoside triphosphate hydrolases"/>
    <property type="match status" value="1"/>
</dbReference>
<sequence length="919" mass="105118">MEFAIGALSSLLPKLHDLLREEYNLQKGAKKNLQFLERELESMHIALHKVGNVPLDQLDEQVRIWARDIRELSYDMEDVIDTFLVRVEGRHPHQPRSSKDLVKRMVKLFKKGNTHRQILEELKDIKDRIKEVAKRRERYNVAIVSPATTMIDARLRALYAKTTDLVGIDMATNDLIMRFTNGGDGMPTRQQKVVSIVGFGGLGKTTVAKAVYDKLKGQFECAAFVSVSRNPDLKKVLKGILCELDKGRHMSIHNSACDEKQLIDQLRDFLQGKRYFIVIDNIWDIISWNIIRCALDESDIGSCILTTTRNNDIADRVRGWSYRLQPLSHENSKILFYRRIFGSEDKCPKTIIEVSTKILKKCGGVPLAIVSISSLLANKLDNVTEWSNICDCIGSGLENDNDMNGMRKILSLSYYDLPSHLKTCLLDLSTFPEDYEIRKDRLIWRWIAEGFVQPGKMANNLFELGESYFFELINRSMIHPVEMDEQGRAQACRMHDMVLDLICSLSREENFVNISRGVEESTFWRSKIRRLSLQENIRANMNMAQVRSFTIFSSAISSMPSLSCFHVVRVLDLEGCDLKGCGHLNLRYIANLIHLRYLGLRHTFVDELPENIRRLQFLQTLDLSRTLIEELPSGIVQLRQLMCLSVNYNTRLPNGLRNMTSLEVLETVRVDEDSTDIVKDLGLLSQLRVVHIDFNLQRWEGLGERVGKALVESLNSLQKIQSLEITDFSGEDEHMKEGWVPPPRLRRFVMWTASSVSTWISPASLLLLSYLDIEVHKIEGNDIQILGMLPSLRHLWLGASGHLQELPVEERFMVSADAFPCARVCKFFNFVTVPSMFPRGAMPRVEHLEFCLRPSRFFTDGDFDLSDLGMGHLPSLDRVVINLHSERADSKEDVGEVEKGLRHAAGVHPNYPSIDVRHH</sequence>
<comment type="similarity">
    <text evidence="1">Belongs to the disease resistance NB-LRR family.</text>
</comment>
<evidence type="ECO:0000256" key="2">
    <source>
        <dbReference type="ARBA" id="ARBA00022614"/>
    </source>
</evidence>
<evidence type="ECO:0000256" key="4">
    <source>
        <dbReference type="ARBA" id="ARBA00022741"/>
    </source>
</evidence>
<dbReference type="Gramene" id="PAN43801">
    <property type="protein sequence ID" value="PAN43801"/>
    <property type="gene ID" value="PAHAL_8G264300"/>
</dbReference>
<feature type="domain" description="Disease resistance protein winged helix" evidence="10">
    <location>
        <begin position="431"/>
        <end position="502"/>
    </location>
</feature>
<dbReference type="PANTHER" id="PTHR23155">
    <property type="entry name" value="DISEASE RESISTANCE PROTEIN RP"/>
    <property type="match status" value="1"/>
</dbReference>
<feature type="coiled-coil region" evidence="7">
    <location>
        <begin position="115"/>
        <end position="142"/>
    </location>
</feature>
<dbReference type="PRINTS" id="PR00364">
    <property type="entry name" value="DISEASERSIST"/>
</dbReference>
<feature type="coiled-coil region" evidence="7">
    <location>
        <begin position="19"/>
        <end position="46"/>
    </location>
</feature>
<dbReference type="Pfam" id="PF00931">
    <property type="entry name" value="NB-ARC"/>
    <property type="match status" value="1"/>
</dbReference>
<dbReference type="FunFam" id="1.10.10.10:FF:000322">
    <property type="entry name" value="Probable disease resistance protein At1g63360"/>
    <property type="match status" value="1"/>
</dbReference>
<dbReference type="InterPro" id="IPR044974">
    <property type="entry name" value="Disease_R_plants"/>
</dbReference>
<dbReference type="Gene3D" id="3.80.10.10">
    <property type="entry name" value="Ribonuclease Inhibitor"/>
    <property type="match status" value="1"/>
</dbReference>
<feature type="domain" description="Disease resistance N-terminal" evidence="9">
    <location>
        <begin position="7"/>
        <end position="96"/>
    </location>
</feature>
<evidence type="ECO:0000259" key="11">
    <source>
        <dbReference type="Pfam" id="PF23598"/>
    </source>
</evidence>
<dbReference type="Proteomes" id="UP000243499">
    <property type="component" value="Chromosome 8"/>
</dbReference>
<dbReference type="GO" id="GO:0002758">
    <property type="term" value="P:innate immune response-activating signaling pathway"/>
    <property type="evidence" value="ECO:0007669"/>
    <property type="project" value="UniProtKB-ARBA"/>
</dbReference>
<dbReference type="EMBL" id="CM008053">
    <property type="protein sequence ID" value="PAN43801.1"/>
    <property type="molecule type" value="Genomic_DNA"/>
</dbReference>
<evidence type="ECO:0000256" key="5">
    <source>
        <dbReference type="ARBA" id="ARBA00022821"/>
    </source>
</evidence>
<dbReference type="GO" id="GO:0042742">
    <property type="term" value="P:defense response to bacterium"/>
    <property type="evidence" value="ECO:0007669"/>
    <property type="project" value="UniProtKB-ARBA"/>
</dbReference>
<keyword evidence="2" id="KW-0433">Leucine-rich repeat</keyword>